<dbReference type="CDD" id="cd00603">
    <property type="entry name" value="IPT_PCSR"/>
    <property type="match status" value="1"/>
</dbReference>
<evidence type="ECO:0000259" key="2">
    <source>
        <dbReference type="Pfam" id="PF01833"/>
    </source>
</evidence>
<evidence type="ECO:0000313" key="3">
    <source>
        <dbReference type="EMBL" id="CAE2336170.1"/>
    </source>
</evidence>
<protein>
    <recommendedName>
        <fullName evidence="2">IPT/TIG domain-containing protein</fullName>
    </recommendedName>
</protein>
<dbReference type="InterPro" id="IPR014756">
    <property type="entry name" value="Ig_E-set"/>
</dbReference>
<sequence>MGARYLHVLAKVLGVTHDTYLNVRLLLADSGRPSSSSSRWNEPPTRGPDASPNLRIELKEFPNVDKAFLTKRPLPQPKPSVQLFGDDTALDRRSLLVAVSIVNFYTNEILEEENLQHNHPLPIVSGQCVSFPKLTITKTSKSFNDCLFCLQFDLRYYRDFSAFSAARGGGGGDGTEEEELPYQILHSIRSKAFRTISHAETITVDPSLPIPPPTLFEIIPESTDDTGEMKLAILGQNFVNQPSTLRINFGGSWGVPQYRSSKTLLCIPPRRGPGGVEVSVSNDGVQWSNSLSFTFHCHLPEGVVEGEWARGLQLNLDDVF</sequence>
<evidence type="ECO:0000256" key="1">
    <source>
        <dbReference type="SAM" id="MobiDB-lite"/>
    </source>
</evidence>
<accession>A0A7S4UQT4</accession>
<dbReference type="AlphaFoldDB" id="A0A7S4UQT4"/>
<organism evidence="3">
    <name type="scientific">Paramoeba aestuarina</name>
    <dbReference type="NCBI Taxonomy" id="180227"/>
    <lineage>
        <taxon>Eukaryota</taxon>
        <taxon>Amoebozoa</taxon>
        <taxon>Discosea</taxon>
        <taxon>Flabellinia</taxon>
        <taxon>Dactylopodida</taxon>
        <taxon>Paramoebidae</taxon>
        <taxon>Paramoeba</taxon>
    </lineage>
</organism>
<dbReference type="EMBL" id="HBKR01037096">
    <property type="protein sequence ID" value="CAE2336170.1"/>
    <property type="molecule type" value="Transcribed_RNA"/>
</dbReference>
<gene>
    <name evidence="3" type="ORF">NAES01612_LOCUS24249</name>
</gene>
<feature type="domain" description="IPT/TIG" evidence="2">
    <location>
        <begin position="217"/>
        <end position="295"/>
    </location>
</feature>
<reference evidence="3" key="1">
    <citation type="submission" date="2021-01" db="EMBL/GenBank/DDBJ databases">
        <authorList>
            <person name="Corre E."/>
            <person name="Pelletier E."/>
            <person name="Niang G."/>
            <person name="Scheremetjew M."/>
            <person name="Finn R."/>
            <person name="Kale V."/>
            <person name="Holt S."/>
            <person name="Cochrane G."/>
            <person name="Meng A."/>
            <person name="Brown T."/>
            <person name="Cohen L."/>
        </authorList>
    </citation>
    <scope>NUCLEOTIDE SEQUENCE</scope>
    <source>
        <strain evidence="3">SoJaBio B1-5/56/2</strain>
    </source>
</reference>
<feature type="region of interest" description="Disordered" evidence="1">
    <location>
        <begin position="30"/>
        <end position="53"/>
    </location>
</feature>
<dbReference type="Gene3D" id="2.60.40.10">
    <property type="entry name" value="Immunoglobulins"/>
    <property type="match status" value="1"/>
</dbReference>
<dbReference type="SUPFAM" id="SSF81296">
    <property type="entry name" value="E set domains"/>
    <property type="match status" value="1"/>
</dbReference>
<dbReference type="InterPro" id="IPR013783">
    <property type="entry name" value="Ig-like_fold"/>
</dbReference>
<proteinExistence type="predicted"/>
<dbReference type="InterPro" id="IPR002909">
    <property type="entry name" value="IPT_dom"/>
</dbReference>
<dbReference type="Pfam" id="PF01833">
    <property type="entry name" value="TIG"/>
    <property type="match status" value="1"/>
</dbReference>
<name>A0A7S4UQT4_9EUKA</name>